<dbReference type="OrthoDB" id="9807770at2"/>
<dbReference type="SMART" id="SM00465">
    <property type="entry name" value="GIYc"/>
    <property type="match status" value="1"/>
</dbReference>
<evidence type="ECO:0000313" key="3">
    <source>
        <dbReference type="EMBL" id="PKQ46707.1"/>
    </source>
</evidence>
<evidence type="ECO:0000256" key="1">
    <source>
        <dbReference type="ARBA" id="ARBA00007435"/>
    </source>
</evidence>
<dbReference type="RefSeq" id="WP_106658147.1">
    <property type="nucleotide sequence ID" value="NZ_PJEO01000009.1"/>
</dbReference>
<dbReference type="InterPro" id="IPR000305">
    <property type="entry name" value="GIY-YIG_endonuc"/>
</dbReference>
<keyword evidence="4" id="KW-1185">Reference proteome</keyword>
<dbReference type="CDD" id="cd10448">
    <property type="entry name" value="GIY-YIG_unchar_3"/>
    <property type="match status" value="1"/>
</dbReference>
<dbReference type="SUPFAM" id="SSF82771">
    <property type="entry name" value="GIY-YIG endonuclease"/>
    <property type="match status" value="1"/>
</dbReference>
<organism evidence="3 4">
    <name type="scientific">Confluentibacter flavum</name>
    <dbReference type="NCBI Taxonomy" id="1909700"/>
    <lineage>
        <taxon>Bacteria</taxon>
        <taxon>Pseudomonadati</taxon>
        <taxon>Bacteroidota</taxon>
        <taxon>Flavobacteriia</taxon>
        <taxon>Flavobacteriales</taxon>
        <taxon>Flavobacteriaceae</taxon>
        <taxon>Confluentibacter</taxon>
    </lineage>
</organism>
<evidence type="ECO:0000313" key="4">
    <source>
        <dbReference type="Proteomes" id="UP000233435"/>
    </source>
</evidence>
<dbReference type="InterPro" id="IPR035901">
    <property type="entry name" value="GIY-YIG_endonuc_sf"/>
</dbReference>
<gene>
    <name evidence="3" type="ORF">CSW08_01525</name>
</gene>
<evidence type="ECO:0000259" key="2">
    <source>
        <dbReference type="PROSITE" id="PS50164"/>
    </source>
</evidence>
<feature type="domain" description="GIY-YIG" evidence="2">
    <location>
        <begin position="6"/>
        <end position="82"/>
    </location>
</feature>
<reference evidence="3 4" key="1">
    <citation type="submission" date="2017-12" db="EMBL/GenBank/DDBJ databases">
        <title>Confluentibacter flavum sp. nov., isolated from the saline lake.</title>
        <authorList>
            <person name="Yu L."/>
        </authorList>
    </citation>
    <scope>NUCLEOTIDE SEQUENCE [LARGE SCALE GENOMIC DNA]</scope>
    <source>
        <strain evidence="3 4">3B</strain>
    </source>
</reference>
<protein>
    <submittedName>
        <fullName evidence="3">Excinuclease ABC subunit C</fullName>
    </submittedName>
</protein>
<comment type="caution">
    <text evidence="3">The sequence shown here is derived from an EMBL/GenBank/DDBJ whole genome shotgun (WGS) entry which is preliminary data.</text>
</comment>
<comment type="similarity">
    <text evidence="1">Belongs to the UPF0213 family.</text>
</comment>
<dbReference type="Proteomes" id="UP000233435">
    <property type="component" value="Unassembled WGS sequence"/>
</dbReference>
<dbReference type="PANTHER" id="PTHR34477:SF5">
    <property type="entry name" value="BSL5627 PROTEIN"/>
    <property type="match status" value="1"/>
</dbReference>
<dbReference type="AlphaFoldDB" id="A0A2N3HP53"/>
<dbReference type="EMBL" id="PJEO01000009">
    <property type="protein sequence ID" value="PKQ46707.1"/>
    <property type="molecule type" value="Genomic_DNA"/>
</dbReference>
<accession>A0A2N3HP53</accession>
<dbReference type="Gene3D" id="3.40.1440.10">
    <property type="entry name" value="GIY-YIG endonuclease"/>
    <property type="match status" value="1"/>
</dbReference>
<dbReference type="PROSITE" id="PS50164">
    <property type="entry name" value="GIY_YIG"/>
    <property type="match status" value="1"/>
</dbReference>
<dbReference type="PANTHER" id="PTHR34477">
    <property type="entry name" value="UPF0213 PROTEIN YHBQ"/>
    <property type="match status" value="1"/>
</dbReference>
<dbReference type="Pfam" id="PF01541">
    <property type="entry name" value="GIY-YIG"/>
    <property type="match status" value="1"/>
</dbReference>
<dbReference type="InterPro" id="IPR050190">
    <property type="entry name" value="UPF0213_domain"/>
</dbReference>
<proteinExistence type="inferred from homology"/>
<sequence length="117" mass="14034">MKRAYHNYWVYILTNKPRGTLYIGVTGGIDDRMERHVAGEGSKFTKKYRLKQLVYFEEFQYIDDAIKREKQLKNWHREWKINLIEADNPEWENLWVALDPKTIEGDKAKVILSCLTR</sequence>
<name>A0A2N3HP53_9FLAO</name>